<keyword evidence="2" id="KW-1185">Reference proteome</keyword>
<dbReference type="InParanoid" id="A0A7R8YYU2"/>
<proteinExistence type="predicted"/>
<dbReference type="AlphaFoldDB" id="A0A7R8YYU2"/>
<dbReference type="EMBL" id="LR899013">
    <property type="protein sequence ID" value="CAD7090864.1"/>
    <property type="molecule type" value="Genomic_DNA"/>
</dbReference>
<accession>A0A7R8YYU2</accession>
<dbReference type="OrthoDB" id="8184392at2759"/>
<organism evidence="1 2">
    <name type="scientific">Hermetia illucens</name>
    <name type="common">Black soldier fly</name>
    <dbReference type="NCBI Taxonomy" id="343691"/>
    <lineage>
        <taxon>Eukaryota</taxon>
        <taxon>Metazoa</taxon>
        <taxon>Ecdysozoa</taxon>
        <taxon>Arthropoda</taxon>
        <taxon>Hexapoda</taxon>
        <taxon>Insecta</taxon>
        <taxon>Pterygota</taxon>
        <taxon>Neoptera</taxon>
        <taxon>Endopterygota</taxon>
        <taxon>Diptera</taxon>
        <taxon>Brachycera</taxon>
        <taxon>Stratiomyomorpha</taxon>
        <taxon>Stratiomyidae</taxon>
        <taxon>Hermetiinae</taxon>
        <taxon>Hermetia</taxon>
    </lineage>
</organism>
<name>A0A7R8YYU2_HERIL</name>
<reference evidence="1 2" key="1">
    <citation type="submission" date="2020-11" db="EMBL/GenBank/DDBJ databases">
        <authorList>
            <person name="Wallbank WR R."/>
            <person name="Pardo Diaz C."/>
            <person name="Kozak K."/>
            <person name="Martin S."/>
            <person name="Jiggins C."/>
            <person name="Moest M."/>
            <person name="Warren A I."/>
            <person name="Generalovic N T."/>
            <person name="Byers J.R.P. K."/>
            <person name="Montejo-Kovacevich G."/>
            <person name="Yen C E."/>
        </authorList>
    </citation>
    <scope>NUCLEOTIDE SEQUENCE [LARGE SCALE GENOMIC DNA]</scope>
</reference>
<sequence>MDADGNQILVPGTDSEQIQRLLQSVGVLQTTDGLDGELQMISDNNQMIVVQQGYNEAQLIDALLLIADGHIVIQQSKDGDIPEGAPAIGEDGVQIPVSVAYTTNEQGETVAIHAQSEQP</sequence>
<evidence type="ECO:0000313" key="2">
    <source>
        <dbReference type="Proteomes" id="UP000594454"/>
    </source>
</evidence>
<dbReference type="Proteomes" id="UP000594454">
    <property type="component" value="Chromosome 5"/>
</dbReference>
<gene>
    <name evidence="1" type="ORF">HERILL_LOCUS13320</name>
</gene>
<protein>
    <submittedName>
        <fullName evidence="1">Uncharacterized protein</fullName>
    </submittedName>
</protein>
<evidence type="ECO:0000313" key="1">
    <source>
        <dbReference type="EMBL" id="CAD7090864.1"/>
    </source>
</evidence>